<evidence type="ECO:0000256" key="1">
    <source>
        <dbReference type="ARBA" id="ARBA00004496"/>
    </source>
</evidence>
<dbReference type="Pfam" id="PF01135">
    <property type="entry name" value="PCMT"/>
    <property type="match status" value="1"/>
</dbReference>
<evidence type="ECO:0000256" key="6">
    <source>
        <dbReference type="ARBA" id="ARBA00022603"/>
    </source>
</evidence>
<dbReference type="AlphaFoldDB" id="C7Q2V7"/>
<keyword evidence="8" id="KW-0949">S-adenosyl-L-methionine</keyword>
<accession>C7Q2V7</accession>
<dbReference type="PANTHER" id="PTHR11579">
    <property type="entry name" value="PROTEIN-L-ISOASPARTATE O-METHYLTRANSFERASE"/>
    <property type="match status" value="1"/>
</dbReference>
<dbReference type="GO" id="GO:0032259">
    <property type="term" value="P:methylation"/>
    <property type="evidence" value="ECO:0007669"/>
    <property type="project" value="UniProtKB-KW"/>
</dbReference>
<evidence type="ECO:0000256" key="2">
    <source>
        <dbReference type="ARBA" id="ARBA00005369"/>
    </source>
</evidence>
<protein>
    <recommendedName>
        <fullName evidence="4">Protein-L-isoaspartate O-methyltransferase</fullName>
        <ecNumber evidence="3">2.1.1.77</ecNumber>
    </recommendedName>
    <alternativeName>
        <fullName evidence="11">L-isoaspartyl protein carboxyl methyltransferase</fullName>
    </alternativeName>
    <alternativeName>
        <fullName evidence="9">Protein L-isoaspartyl methyltransferase</fullName>
    </alternativeName>
    <alternativeName>
        <fullName evidence="10">Protein-beta-aspartate methyltransferase</fullName>
    </alternativeName>
</protein>
<dbReference type="InterPro" id="IPR000682">
    <property type="entry name" value="PCMT"/>
</dbReference>
<keyword evidence="6 12" id="KW-0489">Methyltransferase</keyword>
<dbReference type="eggNOG" id="COG2518">
    <property type="taxonomic scope" value="Bacteria"/>
</dbReference>
<evidence type="ECO:0000256" key="5">
    <source>
        <dbReference type="ARBA" id="ARBA00022490"/>
    </source>
</evidence>
<evidence type="ECO:0000256" key="3">
    <source>
        <dbReference type="ARBA" id="ARBA00011890"/>
    </source>
</evidence>
<dbReference type="InParanoid" id="C7Q2V7"/>
<evidence type="ECO:0000256" key="8">
    <source>
        <dbReference type="ARBA" id="ARBA00022691"/>
    </source>
</evidence>
<evidence type="ECO:0000256" key="10">
    <source>
        <dbReference type="ARBA" id="ARBA00031323"/>
    </source>
</evidence>
<dbReference type="CDD" id="cd02440">
    <property type="entry name" value="AdoMet_MTases"/>
    <property type="match status" value="1"/>
</dbReference>
<comment type="similarity">
    <text evidence="2">Belongs to the methyltransferase superfamily. L-isoaspartyl/D-aspartyl protein methyltransferase family.</text>
</comment>
<dbReference type="STRING" id="479433.Caci_2940"/>
<keyword evidence="13" id="KW-1185">Reference proteome</keyword>
<dbReference type="GO" id="GO:0004719">
    <property type="term" value="F:protein-L-isoaspartate (D-aspartate) O-methyltransferase activity"/>
    <property type="evidence" value="ECO:0007669"/>
    <property type="project" value="UniProtKB-EC"/>
</dbReference>
<evidence type="ECO:0000313" key="13">
    <source>
        <dbReference type="Proteomes" id="UP000000851"/>
    </source>
</evidence>
<sequence length="382" mass="41543">MPETHTDFAGRIAAEAYWEDDTLADPAWRKVFDAVPRSAFAPDDWFEWNGYGWDARHRADNEQDWDEAVHAVTQPFITQVGDDNMPTCSLSAPMLVAAMLGTLDLDDGMRVFESGTGTGWTAALMAARVGPAGLVVTVEYDPELAGIAVENWHSSGVWDGLALVAFVGDGESGRPALAPFDRVSATHSVRRIPAAWIAQTRPGGLVCAPLKIGQPDLDLYVQLRVGEDGTAEGRVRFPVDFMASRTSRPPAPAKQAEDEKRCSVTDWNLPAVVAAKEAWPSRIAVPGLNVTGPLVEDGDDCMWLSLPDGSWAVAYVPQGAPWKDATVEQHGPQDVWSLAEDAWARWEAADRPGINEYGLSVGRDETHTLWCRTPDNVVAVLN</sequence>
<dbReference type="OrthoDB" id="3501659at2"/>
<evidence type="ECO:0000313" key="12">
    <source>
        <dbReference type="EMBL" id="ACU71849.1"/>
    </source>
</evidence>
<dbReference type="SUPFAM" id="SSF53335">
    <property type="entry name" value="S-adenosyl-L-methionine-dependent methyltransferases"/>
    <property type="match status" value="1"/>
</dbReference>
<reference evidence="12 13" key="1">
    <citation type="journal article" date="2009" name="Stand. Genomic Sci.">
        <title>Complete genome sequence of Catenulispora acidiphila type strain (ID 139908).</title>
        <authorList>
            <person name="Copeland A."/>
            <person name="Lapidus A."/>
            <person name="Glavina Del Rio T."/>
            <person name="Nolan M."/>
            <person name="Lucas S."/>
            <person name="Chen F."/>
            <person name="Tice H."/>
            <person name="Cheng J.F."/>
            <person name="Bruce D."/>
            <person name="Goodwin L."/>
            <person name="Pitluck S."/>
            <person name="Mikhailova N."/>
            <person name="Pati A."/>
            <person name="Ivanova N."/>
            <person name="Mavromatis K."/>
            <person name="Chen A."/>
            <person name="Palaniappan K."/>
            <person name="Chain P."/>
            <person name="Land M."/>
            <person name="Hauser L."/>
            <person name="Chang Y.J."/>
            <person name="Jeffries C.D."/>
            <person name="Chertkov O."/>
            <person name="Brettin T."/>
            <person name="Detter J.C."/>
            <person name="Han C."/>
            <person name="Ali Z."/>
            <person name="Tindall B.J."/>
            <person name="Goker M."/>
            <person name="Bristow J."/>
            <person name="Eisen J.A."/>
            <person name="Markowitz V."/>
            <person name="Hugenholtz P."/>
            <person name="Kyrpides N.C."/>
            <person name="Klenk H.P."/>
        </authorList>
    </citation>
    <scope>NUCLEOTIDE SEQUENCE [LARGE SCALE GENOMIC DNA]</scope>
    <source>
        <strain evidence="13">DSM 44928 / JCM 14897 / NBRC 102108 / NRRL B-24433 / ID139908</strain>
    </source>
</reference>
<comment type="subcellular location">
    <subcellularLocation>
        <location evidence="1">Cytoplasm</location>
    </subcellularLocation>
</comment>
<organism evidence="12 13">
    <name type="scientific">Catenulispora acidiphila (strain DSM 44928 / JCM 14897 / NBRC 102108 / NRRL B-24433 / ID139908)</name>
    <dbReference type="NCBI Taxonomy" id="479433"/>
    <lineage>
        <taxon>Bacteria</taxon>
        <taxon>Bacillati</taxon>
        <taxon>Actinomycetota</taxon>
        <taxon>Actinomycetes</taxon>
        <taxon>Catenulisporales</taxon>
        <taxon>Catenulisporaceae</taxon>
        <taxon>Catenulispora</taxon>
    </lineage>
</organism>
<keyword evidence="5" id="KW-0963">Cytoplasm</keyword>
<dbReference type="Proteomes" id="UP000000851">
    <property type="component" value="Chromosome"/>
</dbReference>
<keyword evidence="7 12" id="KW-0808">Transferase</keyword>
<dbReference type="Gene3D" id="3.40.50.150">
    <property type="entry name" value="Vaccinia Virus protein VP39"/>
    <property type="match status" value="1"/>
</dbReference>
<evidence type="ECO:0000256" key="7">
    <source>
        <dbReference type="ARBA" id="ARBA00022679"/>
    </source>
</evidence>
<gene>
    <name evidence="12" type="ordered locus">Caci_2940</name>
</gene>
<dbReference type="GO" id="GO:0005737">
    <property type="term" value="C:cytoplasm"/>
    <property type="evidence" value="ECO:0007669"/>
    <property type="project" value="UniProtKB-SubCell"/>
</dbReference>
<name>C7Q2V7_CATAD</name>
<dbReference type="KEGG" id="cai:Caci_2940"/>
<evidence type="ECO:0000256" key="11">
    <source>
        <dbReference type="ARBA" id="ARBA00031350"/>
    </source>
</evidence>
<dbReference type="EC" id="2.1.1.77" evidence="3"/>
<dbReference type="PANTHER" id="PTHR11579:SF0">
    <property type="entry name" value="PROTEIN-L-ISOASPARTATE(D-ASPARTATE) O-METHYLTRANSFERASE"/>
    <property type="match status" value="1"/>
</dbReference>
<dbReference type="HOGENOM" id="CLU_037629_0_1_11"/>
<dbReference type="InterPro" id="IPR029063">
    <property type="entry name" value="SAM-dependent_MTases_sf"/>
</dbReference>
<dbReference type="EMBL" id="CP001700">
    <property type="protein sequence ID" value="ACU71849.1"/>
    <property type="molecule type" value="Genomic_DNA"/>
</dbReference>
<evidence type="ECO:0000256" key="9">
    <source>
        <dbReference type="ARBA" id="ARBA00030757"/>
    </source>
</evidence>
<dbReference type="RefSeq" id="WP_012787142.1">
    <property type="nucleotide sequence ID" value="NC_013131.1"/>
</dbReference>
<evidence type="ECO:0000256" key="4">
    <source>
        <dbReference type="ARBA" id="ARBA00013346"/>
    </source>
</evidence>
<proteinExistence type="inferred from homology"/>